<dbReference type="Proteomes" id="UP000002027">
    <property type="component" value="Chromosome 2"/>
</dbReference>
<sequence length="109" mass="12438">MSRLDLTRGQENVFERPIHLPVDVIDWNVSTLEFKVMPHGDHEHELIHKSSQSPPDGVQLVDTEHARVVLAADDTLELPPPDYLFDWSLELHLGTDNRFVLDYGVLEAT</sequence>
<dbReference type="KEGG" id="sti:Sthe_2687"/>
<dbReference type="RefSeq" id="WP_012873139.1">
    <property type="nucleotide sequence ID" value="NC_013524.1"/>
</dbReference>
<keyword evidence="2" id="KW-1185">Reference proteome</keyword>
<dbReference type="EMBL" id="CP001824">
    <property type="protein sequence ID" value="ACZ40101.1"/>
    <property type="molecule type" value="Genomic_DNA"/>
</dbReference>
<dbReference type="InParanoid" id="D1C8F8"/>
<gene>
    <name evidence="1" type="ordered locus">Sthe_2687</name>
</gene>
<protein>
    <submittedName>
        <fullName evidence="1">Uncharacterized protein</fullName>
    </submittedName>
</protein>
<proteinExistence type="predicted"/>
<accession>D1C8F8</accession>
<name>D1C8F8_SPHTD</name>
<reference evidence="1 2" key="2">
    <citation type="journal article" date="2010" name="Stand. Genomic Sci.">
        <title>Complete genome sequence of Desulfohalobium retbaense type strain (HR(100)).</title>
        <authorList>
            <person name="Spring S."/>
            <person name="Nolan M."/>
            <person name="Lapidus A."/>
            <person name="Glavina Del Rio T."/>
            <person name="Copeland A."/>
            <person name="Tice H."/>
            <person name="Cheng J.F."/>
            <person name="Lucas S."/>
            <person name="Land M."/>
            <person name="Chen F."/>
            <person name="Bruce D."/>
            <person name="Goodwin L."/>
            <person name="Pitluck S."/>
            <person name="Ivanova N."/>
            <person name="Mavromatis K."/>
            <person name="Mikhailova N."/>
            <person name="Pati A."/>
            <person name="Chen A."/>
            <person name="Palaniappan K."/>
            <person name="Hauser L."/>
            <person name="Chang Y.J."/>
            <person name="Jeffries C.D."/>
            <person name="Munk C."/>
            <person name="Kiss H."/>
            <person name="Chain P."/>
            <person name="Han C."/>
            <person name="Brettin T."/>
            <person name="Detter J.C."/>
            <person name="Schuler E."/>
            <person name="Goker M."/>
            <person name="Rohde M."/>
            <person name="Bristow J."/>
            <person name="Eisen J.A."/>
            <person name="Markowitz V."/>
            <person name="Hugenholtz P."/>
            <person name="Kyrpides N.C."/>
            <person name="Klenk H.P."/>
        </authorList>
    </citation>
    <scope>NUCLEOTIDE SEQUENCE [LARGE SCALE GENOMIC DNA]</scope>
    <source>
        <strain evidence="2">ATCC 49802 / DSM 20745 / S 6022</strain>
    </source>
</reference>
<dbReference type="AlphaFoldDB" id="D1C8F8"/>
<evidence type="ECO:0000313" key="1">
    <source>
        <dbReference type="EMBL" id="ACZ40101.1"/>
    </source>
</evidence>
<dbReference type="OrthoDB" id="9921747at2"/>
<reference evidence="2" key="1">
    <citation type="submission" date="2009-11" db="EMBL/GenBank/DDBJ databases">
        <title>The complete chromosome 2 of Sphaerobacter thermophilus DSM 20745.</title>
        <authorList>
            <person name="Lucas S."/>
            <person name="Copeland A."/>
            <person name="Lapidus A."/>
            <person name="Glavina del Rio T."/>
            <person name="Dalin E."/>
            <person name="Tice H."/>
            <person name="Bruce D."/>
            <person name="Goodwin L."/>
            <person name="Pitluck S."/>
            <person name="Kyrpides N."/>
            <person name="Mavromatis K."/>
            <person name="Ivanova N."/>
            <person name="Mikhailova N."/>
            <person name="LaButti K.M."/>
            <person name="Clum A."/>
            <person name="Sun H.I."/>
            <person name="Brettin T."/>
            <person name="Detter J.C."/>
            <person name="Han C."/>
            <person name="Larimer F."/>
            <person name="Land M."/>
            <person name="Hauser L."/>
            <person name="Markowitz V."/>
            <person name="Cheng J.F."/>
            <person name="Hugenholtz P."/>
            <person name="Woyke T."/>
            <person name="Wu D."/>
            <person name="Steenblock K."/>
            <person name="Schneider S."/>
            <person name="Pukall R."/>
            <person name="Goeker M."/>
            <person name="Klenk H.P."/>
            <person name="Eisen J.A."/>
        </authorList>
    </citation>
    <scope>NUCLEOTIDE SEQUENCE [LARGE SCALE GENOMIC DNA]</scope>
    <source>
        <strain evidence="2">ATCC 49802 / DSM 20745 / S 6022</strain>
    </source>
</reference>
<organism evidence="1 2">
    <name type="scientific">Sphaerobacter thermophilus (strain ATCC 49802 / DSM 20745 / KCCM 41009 / NCIMB 13125 / S 6022)</name>
    <dbReference type="NCBI Taxonomy" id="479434"/>
    <lineage>
        <taxon>Bacteria</taxon>
        <taxon>Pseudomonadati</taxon>
        <taxon>Thermomicrobiota</taxon>
        <taxon>Thermomicrobia</taxon>
        <taxon>Sphaerobacterales</taxon>
        <taxon>Sphaerobacterineae</taxon>
        <taxon>Sphaerobacteraceae</taxon>
        <taxon>Sphaerobacter</taxon>
    </lineage>
</organism>
<evidence type="ECO:0000313" key="2">
    <source>
        <dbReference type="Proteomes" id="UP000002027"/>
    </source>
</evidence>
<dbReference type="HOGENOM" id="CLU_2182286_0_0_0"/>